<reference evidence="4 5" key="1">
    <citation type="journal article" date="2013" name="Curr. Biol.">
        <title>The Genome of the Foraminiferan Reticulomyxa filosa.</title>
        <authorList>
            <person name="Glockner G."/>
            <person name="Hulsmann N."/>
            <person name="Schleicher M."/>
            <person name="Noegel A.A."/>
            <person name="Eichinger L."/>
            <person name="Gallinger C."/>
            <person name="Pawlowski J."/>
            <person name="Sierra R."/>
            <person name="Euteneuer U."/>
            <person name="Pillet L."/>
            <person name="Moustafa A."/>
            <person name="Platzer M."/>
            <person name="Groth M."/>
            <person name="Szafranski K."/>
            <person name="Schliwa M."/>
        </authorList>
    </citation>
    <scope>NUCLEOTIDE SEQUENCE [LARGE SCALE GENOMIC DNA]</scope>
</reference>
<organism evidence="4 5">
    <name type="scientific">Reticulomyxa filosa</name>
    <dbReference type="NCBI Taxonomy" id="46433"/>
    <lineage>
        <taxon>Eukaryota</taxon>
        <taxon>Sar</taxon>
        <taxon>Rhizaria</taxon>
        <taxon>Retaria</taxon>
        <taxon>Foraminifera</taxon>
        <taxon>Monothalamids</taxon>
        <taxon>Reticulomyxidae</taxon>
        <taxon>Reticulomyxa</taxon>
    </lineage>
</organism>
<dbReference type="OrthoDB" id="272624at2759"/>
<comment type="caution">
    <text evidence="4">The sequence shown here is derived from an EMBL/GenBank/DDBJ whole genome shotgun (WGS) entry which is preliminary data.</text>
</comment>
<dbReference type="SMART" id="SM00355">
    <property type="entry name" value="ZnF_C2H2"/>
    <property type="match status" value="2"/>
</dbReference>
<feature type="coiled-coil region" evidence="1">
    <location>
        <begin position="276"/>
        <end position="309"/>
    </location>
</feature>
<proteinExistence type="predicted"/>
<dbReference type="GO" id="GO:0000126">
    <property type="term" value="C:transcription factor TFIIIB complex"/>
    <property type="evidence" value="ECO:0007669"/>
    <property type="project" value="TreeGrafter"/>
</dbReference>
<dbReference type="GO" id="GO:0001156">
    <property type="term" value="F:TFIIIC-class transcription factor complex binding"/>
    <property type="evidence" value="ECO:0007669"/>
    <property type="project" value="TreeGrafter"/>
</dbReference>
<keyword evidence="5" id="KW-1185">Reference proteome</keyword>
<feature type="non-terminal residue" evidence="4">
    <location>
        <position position="1"/>
    </location>
</feature>
<dbReference type="PROSITE" id="PS00028">
    <property type="entry name" value="ZINC_FINGER_C2H2_1"/>
    <property type="match status" value="1"/>
</dbReference>
<evidence type="ECO:0000259" key="3">
    <source>
        <dbReference type="PROSITE" id="PS00028"/>
    </source>
</evidence>
<evidence type="ECO:0000256" key="1">
    <source>
        <dbReference type="SAM" id="Coils"/>
    </source>
</evidence>
<accession>X6MHF1</accession>
<dbReference type="InterPro" id="IPR013087">
    <property type="entry name" value="Znf_C2H2_type"/>
</dbReference>
<sequence length="431" mass="49412">KEVASEAYTCHWCRQEFLTLDECDQHQMKIHRYQCIHCEQKIAFLTRVELQHHKEQQHAHLTRDHLVMRSVKDPFGNDQNDQESANTLQDKLVNPLSHFLVMQQDGTIAMTSQTKLRKDRLRSGKGRFHDIWKRLDQNLREESKQVVAVAATVAETGVEAPDTNPPASVTVDATVKPIIVDVKELRKDAPLVNTRSFAKKQIKYKKCPWTQEETCKFYDCLSQCGMDFNLMAILFRSHDHVRTPRELKIKFDKEEQFDPQKINSSCKKPNFVLFSSKFVDDVNEQLQKEKNQKQEEEQLLKAKEQKKKQFMFDPTEYLDESTADTNTQNTGAPDAADENNHHSESSTEDLTGDASPPAIISKRDIINEVARPTTTTTTTTTIEYTPRTGVNSEVVQPIATVLKDVAFNPLELLEDYADNNDTRSIDVSNDD</sequence>
<dbReference type="Proteomes" id="UP000023152">
    <property type="component" value="Unassembled WGS sequence"/>
</dbReference>
<evidence type="ECO:0000256" key="2">
    <source>
        <dbReference type="SAM" id="MobiDB-lite"/>
    </source>
</evidence>
<evidence type="ECO:0000313" key="4">
    <source>
        <dbReference type="EMBL" id="ETO13101.1"/>
    </source>
</evidence>
<dbReference type="InterPro" id="IPR039467">
    <property type="entry name" value="TFIIIB_B''_Myb"/>
</dbReference>
<gene>
    <name evidence="4" type="ORF">RFI_24274</name>
</gene>
<keyword evidence="1" id="KW-0175">Coiled coil</keyword>
<evidence type="ECO:0000313" key="5">
    <source>
        <dbReference type="Proteomes" id="UP000023152"/>
    </source>
</evidence>
<dbReference type="PANTHER" id="PTHR22929:SF0">
    <property type="entry name" value="TRANSCRIPTION FACTOR TFIIIB COMPONENT B'' HOMOLOG"/>
    <property type="match status" value="1"/>
</dbReference>
<protein>
    <recommendedName>
        <fullName evidence="3">C2H2-type domain-containing protein</fullName>
    </recommendedName>
</protein>
<dbReference type="AlphaFoldDB" id="X6MHF1"/>
<feature type="region of interest" description="Disordered" evidence="2">
    <location>
        <begin position="321"/>
        <end position="362"/>
    </location>
</feature>
<feature type="domain" description="C2H2-type" evidence="3">
    <location>
        <begin position="10"/>
        <end position="31"/>
    </location>
</feature>
<dbReference type="GO" id="GO:0070898">
    <property type="term" value="P:RNA polymerase III preinitiation complex assembly"/>
    <property type="evidence" value="ECO:0007669"/>
    <property type="project" value="TreeGrafter"/>
</dbReference>
<dbReference type="EMBL" id="ASPP01020826">
    <property type="protein sequence ID" value="ETO13101.1"/>
    <property type="molecule type" value="Genomic_DNA"/>
</dbReference>
<dbReference type="Pfam" id="PF15963">
    <property type="entry name" value="Myb_DNA-bind_7"/>
    <property type="match status" value="1"/>
</dbReference>
<name>X6MHF1_RETFI</name>
<dbReference type="PANTHER" id="PTHR22929">
    <property type="entry name" value="RNA POLYMERASE III TRANSCRIPTION INITIATION FACTOR B"/>
    <property type="match status" value="1"/>
</dbReference>